<evidence type="ECO:0000313" key="2">
    <source>
        <dbReference type="Proteomes" id="UP000814033"/>
    </source>
</evidence>
<gene>
    <name evidence="1" type="ORF">FA95DRAFT_868582</name>
</gene>
<name>A0ACB8R8J4_9AGAM</name>
<comment type="caution">
    <text evidence="1">The sequence shown here is derived from an EMBL/GenBank/DDBJ whole genome shotgun (WGS) entry which is preliminary data.</text>
</comment>
<reference evidence="1" key="1">
    <citation type="submission" date="2021-02" db="EMBL/GenBank/DDBJ databases">
        <authorList>
            <consortium name="DOE Joint Genome Institute"/>
            <person name="Ahrendt S."/>
            <person name="Looney B.P."/>
            <person name="Miyauchi S."/>
            <person name="Morin E."/>
            <person name="Drula E."/>
            <person name="Courty P.E."/>
            <person name="Chicoki N."/>
            <person name="Fauchery L."/>
            <person name="Kohler A."/>
            <person name="Kuo A."/>
            <person name="Labutti K."/>
            <person name="Pangilinan J."/>
            <person name="Lipzen A."/>
            <person name="Riley R."/>
            <person name="Andreopoulos W."/>
            <person name="He G."/>
            <person name="Johnson J."/>
            <person name="Barry K.W."/>
            <person name="Grigoriev I.V."/>
            <person name="Nagy L."/>
            <person name="Hibbett D."/>
            <person name="Henrissat B."/>
            <person name="Matheny P.B."/>
            <person name="Labbe J."/>
            <person name="Martin F."/>
        </authorList>
    </citation>
    <scope>NUCLEOTIDE SEQUENCE</scope>
    <source>
        <strain evidence="1">FP105234-sp</strain>
    </source>
</reference>
<organism evidence="1 2">
    <name type="scientific">Auriscalpium vulgare</name>
    <dbReference type="NCBI Taxonomy" id="40419"/>
    <lineage>
        <taxon>Eukaryota</taxon>
        <taxon>Fungi</taxon>
        <taxon>Dikarya</taxon>
        <taxon>Basidiomycota</taxon>
        <taxon>Agaricomycotina</taxon>
        <taxon>Agaricomycetes</taxon>
        <taxon>Russulales</taxon>
        <taxon>Auriscalpiaceae</taxon>
        <taxon>Auriscalpium</taxon>
    </lineage>
</organism>
<protein>
    <submittedName>
        <fullName evidence="1">Uncharacterized protein</fullName>
    </submittedName>
</protein>
<reference evidence="1" key="2">
    <citation type="journal article" date="2022" name="New Phytol.">
        <title>Evolutionary transition to the ectomycorrhizal habit in the genomes of a hyperdiverse lineage of mushroom-forming fungi.</title>
        <authorList>
            <person name="Looney B."/>
            <person name="Miyauchi S."/>
            <person name="Morin E."/>
            <person name="Drula E."/>
            <person name="Courty P.E."/>
            <person name="Kohler A."/>
            <person name="Kuo A."/>
            <person name="LaButti K."/>
            <person name="Pangilinan J."/>
            <person name="Lipzen A."/>
            <person name="Riley R."/>
            <person name="Andreopoulos W."/>
            <person name="He G."/>
            <person name="Johnson J."/>
            <person name="Nolan M."/>
            <person name="Tritt A."/>
            <person name="Barry K.W."/>
            <person name="Grigoriev I.V."/>
            <person name="Nagy L.G."/>
            <person name="Hibbett D."/>
            <person name="Henrissat B."/>
            <person name="Matheny P.B."/>
            <person name="Labbe J."/>
            <person name="Martin F.M."/>
        </authorList>
    </citation>
    <scope>NUCLEOTIDE SEQUENCE</scope>
    <source>
        <strain evidence="1">FP105234-sp</strain>
    </source>
</reference>
<keyword evidence="2" id="KW-1185">Reference proteome</keyword>
<dbReference type="EMBL" id="MU276195">
    <property type="protein sequence ID" value="KAI0040451.1"/>
    <property type="molecule type" value="Genomic_DNA"/>
</dbReference>
<proteinExistence type="predicted"/>
<sequence length="105" mass="10854">MRSSPTRPVIAGLYTAETSPVLSPPWCAVLSQIFRECNSSRSSPKPLGTQNATNFTAPYAASEHNSTNGTIGDIAKSNSAFTQAVPSLFVGLALAAVAAAMQIVA</sequence>
<dbReference type="Proteomes" id="UP000814033">
    <property type="component" value="Unassembled WGS sequence"/>
</dbReference>
<evidence type="ECO:0000313" key="1">
    <source>
        <dbReference type="EMBL" id="KAI0040451.1"/>
    </source>
</evidence>
<accession>A0ACB8R8J4</accession>